<evidence type="ECO:0000313" key="1">
    <source>
        <dbReference type="EMBL" id="AEI63713.1"/>
    </source>
</evidence>
<accession>F8CH04</accession>
<keyword evidence="1" id="KW-0489">Methyltransferase</keyword>
<dbReference type="Proteomes" id="UP000000488">
    <property type="component" value="Chromosome"/>
</dbReference>
<reference evidence="1 2" key="1">
    <citation type="journal article" date="2011" name="J. Bacteriol.">
        <title>Genome sequence of the halotolerant marine bacterium Myxococcus fulvus HW-1.</title>
        <authorList>
            <person name="Li Z.F."/>
            <person name="Li X."/>
            <person name="Liu H."/>
            <person name="Liu X."/>
            <person name="Han K."/>
            <person name="Wu Z.H."/>
            <person name="Hu W."/>
            <person name="Li F.F."/>
            <person name="Li Y.Z."/>
        </authorList>
    </citation>
    <scope>NUCLEOTIDE SEQUENCE [LARGE SCALE GENOMIC DNA]</scope>
    <source>
        <strain evidence="2">ATCC BAA-855 / HW-1</strain>
    </source>
</reference>
<dbReference type="GO" id="GO:0032259">
    <property type="term" value="P:methylation"/>
    <property type="evidence" value="ECO:0007669"/>
    <property type="project" value="UniProtKB-KW"/>
</dbReference>
<dbReference type="Gene3D" id="3.40.50.150">
    <property type="entry name" value="Vaccinia Virus protein VP39"/>
    <property type="match status" value="1"/>
</dbReference>
<sequence length="282" mass="31555">MDVDHDGVPEVLTGDGFLSNGMTSLRLSSPPDAILTGSTDMTAPSSSPPEQDDDYGMSLPALVVLRISIVFIELFTRLFDVLLLLRHPRLLPPYLRLWLHEVRVSPYRLKRSFETTRVLQASGQIFKELMYGEMPVHTGVWLFRKAGLGPGSRLVDLGAGRGRTLIAARWLGAEARGIELMQHHVDLARAPVEQAGAQLIVGDATRADLQDATHVFTNWTALTPQTRARLVERFRACRPGTRIITVTRPVEAPGFTIVSQHRLLFTWGPEHVWIQEVMEPRR</sequence>
<protein>
    <submittedName>
        <fullName evidence="1">Putative methyltransferase</fullName>
    </submittedName>
</protein>
<gene>
    <name evidence="1" type="ordered locus">LILAB_09010</name>
</gene>
<dbReference type="STRING" id="483219.LILAB_09010"/>
<dbReference type="KEGG" id="mfu:LILAB_09010"/>
<name>F8CH04_MYXFH</name>
<dbReference type="EMBL" id="CP002830">
    <property type="protein sequence ID" value="AEI63713.1"/>
    <property type="molecule type" value="Genomic_DNA"/>
</dbReference>
<evidence type="ECO:0000313" key="2">
    <source>
        <dbReference type="Proteomes" id="UP000000488"/>
    </source>
</evidence>
<dbReference type="SUPFAM" id="SSF53335">
    <property type="entry name" value="S-adenosyl-L-methionine-dependent methyltransferases"/>
    <property type="match status" value="1"/>
</dbReference>
<dbReference type="InterPro" id="IPR029063">
    <property type="entry name" value="SAM-dependent_MTases_sf"/>
</dbReference>
<dbReference type="AlphaFoldDB" id="F8CH04"/>
<dbReference type="GO" id="GO:0008168">
    <property type="term" value="F:methyltransferase activity"/>
    <property type="evidence" value="ECO:0007669"/>
    <property type="project" value="UniProtKB-KW"/>
</dbReference>
<keyword evidence="1" id="KW-0808">Transferase</keyword>
<dbReference type="HOGENOM" id="CLU_1106217_0_0_7"/>
<organism evidence="1 2">
    <name type="scientific">Myxococcus fulvus (strain ATCC BAA-855 / HW-1)</name>
    <dbReference type="NCBI Taxonomy" id="483219"/>
    <lineage>
        <taxon>Bacteria</taxon>
        <taxon>Pseudomonadati</taxon>
        <taxon>Myxococcota</taxon>
        <taxon>Myxococcia</taxon>
        <taxon>Myxococcales</taxon>
        <taxon>Cystobacterineae</taxon>
        <taxon>Myxococcaceae</taxon>
        <taxon>Myxococcus</taxon>
    </lineage>
</organism>
<proteinExistence type="predicted"/>
<dbReference type="eggNOG" id="COG2263">
    <property type="taxonomic scope" value="Bacteria"/>
</dbReference>